<keyword evidence="1" id="KW-0472">Membrane</keyword>
<keyword evidence="1" id="KW-1133">Transmembrane helix</keyword>
<keyword evidence="4" id="KW-1185">Reference proteome</keyword>
<proteinExistence type="predicted"/>
<dbReference type="SUPFAM" id="SSF53300">
    <property type="entry name" value="vWA-like"/>
    <property type="match status" value="2"/>
</dbReference>
<dbReference type="InterPro" id="IPR029062">
    <property type="entry name" value="Class_I_gatase-like"/>
</dbReference>
<dbReference type="EMBL" id="CP133594">
    <property type="protein sequence ID" value="WMW22708.1"/>
    <property type="molecule type" value="Genomic_DNA"/>
</dbReference>
<dbReference type="RefSeq" id="WP_309308823.1">
    <property type="nucleotide sequence ID" value="NZ_CP133594.1"/>
</dbReference>
<evidence type="ECO:0000259" key="2">
    <source>
        <dbReference type="PROSITE" id="PS50234"/>
    </source>
</evidence>
<reference evidence="3" key="1">
    <citation type="submission" date="2023-08" db="EMBL/GenBank/DDBJ databases">
        <title>Methanolobus mangrovi sp. nov. and Methanolobus sediminis sp. nov, two novel methylotrophic methanogens isolated from mangrove sediments in China.</title>
        <authorList>
            <person name="Zhou J."/>
        </authorList>
    </citation>
    <scope>NUCLEOTIDE SEQUENCE</scope>
    <source>
        <strain evidence="3">FTZ2</strain>
    </source>
</reference>
<dbReference type="SMART" id="SM00327">
    <property type="entry name" value="VWA"/>
    <property type="match status" value="1"/>
</dbReference>
<protein>
    <recommendedName>
        <fullName evidence="2">VWFA domain-containing protein</fullName>
    </recommendedName>
</protein>
<dbReference type="Gene3D" id="3.40.50.410">
    <property type="entry name" value="von Willebrand factor, type A domain"/>
    <property type="match status" value="1"/>
</dbReference>
<dbReference type="GeneID" id="84228974"/>
<dbReference type="Gene3D" id="3.40.50.880">
    <property type="match status" value="2"/>
</dbReference>
<dbReference type="PROSITE" id="PS50234">
    <property type="entry name" value="VWFA"/>
    <property type="match status" value="1"/>
</dbReference>
<dbReference type="PANTHER" id="PTHR37947:SF1">
    <property type="entry name" value="BLL2462 PROTEIN"/>
    <property type="match status" value="1"/>
</dbReference>
<dbReference type="InterPro" id="IPR002035">
    <property type="entry name" value="VWF_A"/>
</dbReference>
<name>A0AA51UGD6_9EURY</name>
<evidence type="ECO:0000313" key="4">
    <source>
        <dbReference type="Proteomes" id="UP001183006"/>
    </source>
</evidence>
<sequence length="815" mass="89107">MVQLENPEMLLLIIPALIAGLYLLKKGTKKGLIISRIVVAILLIIALASPFTLVPRITTDDNPDLVIISDETDSMELFVNGTASELYEAMTAKTSASLVRLTGDSTALGDAIVQYATGDNQIVLVTDGNSNTGEELVDALQFAKETGTTVYYVQPELEENDLTVQIVGDKTVILKNENQFDIVVSQAMDQEISYNYELYSDDTLIRSGKVTQTTREKSIPVTQVKFTKLGAHTLKAIIKPSSSDVDPINNQYYKAVYAIPKPTIRAIGLETNSPLADILLNLYDVSTSGELNNIDTKKAIIIDNTHANSFTEANVEELQDYLNDGRGIVVVGGDRSYNYGDYLDSPIEEILPVLSKPTDWSGGRNIVLILDISQSTAAHGTIADILGNAINILHNDNLRDAYLGVIAFGSEGMDVSGGLQFLGTASNIEFLESEMATLTPGSTSETSLNEGLAIADEWLDNEVGELEIIIISDGGIEKSYDESLKVAEDIVDKGVNLYYIHIRSSAPSQVDNYGNFYAETLMNEVGGVYFHLDEGERANIEFEDLQQTEDEETADIGTYPLIEYNTKHFITKDIEIEGSITGYDDVTPKAGADRLIITSTGKPVLTTWRYGLGRVAALSTDNGQGGENMWATQLYSDNNSKLISSTVNWAIGNPREETGAVVNAPDTWYGTPVTIELTMYDEGIPTLKLDGDALDLSLTGNNVYEAVINPSPIGLHDLSGYPVAVNYALEYRDVGLNEELPALIKSYGGSTYSVNEARAKLFEEAQGNSEKLVRDSVSQKIYFLLAALIIFLGEVILRRIKEIKEMKKLQQEIET</sequence>
<dbReference type="AlphaFoldDB" id="A0AA51UGD6"/>
<dbReference type="PANTHER" id="PTHR37947">
    <property type="entry name" value="BLL2462 PROTEIN"/>
    <property type="match status" value="1"/>
</dbReference>
<evidence type="ECO:0000313" key="3">
    <source>
        <dbReference type="EMBL" id="WMW22708.1"/>
    </source>
</evidence>
<feature type="transmembrane region" description="Helical" evidence="1">
    <location>
        <begin position="781"/>
        <end position="800"/>
    </location>
</feature>
<feature type="transmembrane region" description="Helical" evidence="1">
    <location>
        <begin position="31"/>
        <end position="53"/>
    </location>
</feature>
<dbReference type="KEGG" id="mmav:RE476_02495"/>
<keyword evidence="1" id="KW-0812">Transmembrane</keyword>
<dbReference type="CDD" id="cd00198">
    <property type="entry name" value="vWFA"/>
    <property type="match status" value="1"/>
</dbReference>
<feature type="domain" description="VWFA" evidence="2">
    <location>
        <begin position="365"/>
        <end position="502"/>
    </location>
</feature>
<evidence type="ECO:0000256" key="1">
    <source>
        <dbReference type="SAM" id="Phobius"/>
    </source>
</evidence>
<dbReference type="SUPFAM" id="SSF52317">
    <property type="entry name" value="Class I glutamine amidotransferase-like"/>
    <property type="match status" value="1"/>
</dbReference>
<feature type="transmembrane region" description="Helical" evidence="1">
    <location>
        <begin position="6"/>
        <end position="24"/>
    </location>
</feature>
<dbReference type="Proteomes" id="UP001183006">
    <property type="component" value="Chromosome"/>
</dbReference>
<gene>
    <name evidence="3" type="ORF">RE476_02495</name>
</gene>
<organism evidence="3 4">
    <name type="scientific">Methanolobus mangrovi</name>
    <dbReference type="NCBI Taxonomy" id="3072977"/>
    <lineage>
        <taxon>Archaea</taxon>
        <taxon>Methanobacteriati</taxon>
        <taxon>Methanobacteriota</taxon>
        <taxon>Stenosarchaea group</taxon>
        <taxon>Methanomicrobia</taxon>
        <taxon>Methanosarcinales</taxon>
        <taxon>Methanosarcinaceae</taxon>
        <taxon>Methanolobus</taxon>
    </lineage>
</organism>
<dbReference type="InterPro" id="IPR036465">
    <property type="entry name" value="vWFA_dom_sf"/>
</dbReference>
<accession>A0AA51UGD6</accession>